<accession>A0ABX2E844</accession>
<dbReference type="Proteomes" id="UP000805085">
    <property type="component" value="Unassembled WGS sequence"/>
</dbReference>
<evidence type="ECO:0000313" key="4">
    <source>
        <dbReference type="Proteomes" id="UP000805085"/>
    </source>
</evidence>
<gene>
    <name evidence="3" type="ORF">HNV10_11520</name>
</gene>
<feature type="compositionally biased region" description="Polar residues" evidence="1">
    <location>
        <begin position="124"/>
        <end position="138"/>
    </location>
</feature>
<keyword evidence="2" id="KW-0732">Signal</keyword>
<protein>
    <submittedName>
        <fullName evidence="3">T9SS type B sorting domain-containing protein</fullName>
    </submittedName>
</protein>
<evidence type="ECO:0000256" key="2">
    <source>
        <dbReference type="SAM" id="SignalP"/>
    </source>
</evidence>
<feature type="chain" id="PRO_5046089964" evidence="2">
    <location>
        <begin position="28"/>
        <end position="823"/>
    </location>
</feature>
<organism evidence="3 4">
    <name type="scientific">Winogradskyella litoriviva</name>
    <dbReference type="NCBI Taxonomy" id="1220182"/>
    <lineage>
        <taxon>Bacteria</taxon>
        <taxon>Pseudomonadati</taxon>
        <taxon>Bacteroidota</taxon>
        <taxon>Flavobacteriia</taxon>
        <taxon>Flavobacteriales</taxon>
        <taxon>Flavobacteriaceae</taxon>
        <taxon>Winogradskyella</taxon>
    </lineage>
</organism>
<comment type="caution">
    <text evidence="3">The sequence shown here is derived from an EMBL/GenBank/DDBJ whole genome shotgun (WGS) entry which is preliminary data.</text>
</comment>
<feature type="signal peptide" evidence="2">
    <location>
        <begin position="1"/>
        <end position="27"/>
    </location>
</feature>
<sequence length="823" mass="89789">MTKNPKSLFKPLLAFTTIFIFNLLVFAQEPNDCANAVTVCGNSSFSLDVNGVGTQELNGSNTCSGRENNSIWLVVNIATDGTLAFTLTPSSTSINEDYDFYVFGPNVACGNIGQAIRCSTTNPSNANQGNNLTGMNSTDPDPDEGPGADGDSFVSDIDVLAGESYFIVIDRPIGNSPFSIEWTGTATFPEGPSNPLLADSTSTNLPSIDACDDKAPFNDSIREFDFTQLSQDIINGESDVVVSYHLSESDANINANALSDIFNNTSSTQSIYVRVENTTTDCFIINKLIINVTTLTNFNVPTDYSICDNDIDGDDQNGLATFDFDIKSQEIIEGIADANYNISYYLSQADAEVSSSPLPVNYTNTSPTPTEIFVRIEDLDLGCIGFTSFNIEVLPKPIANDVSLLQCDEDGIPEGFTIFNITEAHNDITNSAQDASIEYYLSQIDAENQENVIDGSSFENFFNPQIVYARVTNTTSGCVSYSQVSLEVSTTASNNASIELCDTDGTEDGFMEFDLTNINNVVLAGTPTGLDLTYYETYNDALIENNPLNSTFTNTVAYNQTIYARVENANACYGISEIALTVFKLPNIELTDEAIYCKNLAPETTTLTGGVLDDIPNNYSYLWSTGETTMEIEVSVAGTYSVRVTNSNGCFKDRTINVLPSSIATIDNIEVSDASQNNTIAVSVTVDSEGDYEYALDVIEGPYQDSSIFYNVSAGLHTVYVRDKNNCGIEDQLVSVIGFPKFFTPNNDTFNDFWRISGISAEFQSSSIIYIFDRYGKLLAELDPLSPGWDGTFNGEALPTSDYWFKVKLEDGRTLRGHFTLKR</sequence>
<dbReference type="NCBIfam" id="TIGR04131">
    <property type="entry name" value="Bac_Flav_CTERM"/>
    <property type="match status" value="1"/>
</dbReference>
<evidence type="ECO:0000313" key="3">
    <source>
        <dbReference type="EMBL" id="NRD23876.1"/>
    </source>
</evidence>
<proteinExistence type="predicted"/>
<dbReference type="RefSeq" id="WP_173301538.1">
    <property type="nucleotide sequence ID" value="NZ_JABRWQ010000005.1"/>
</dbReference>
<dbReference type="EMBL" id="JABRWQ010000005">
    <property type="protein sequence ID" value="NRD23876.1"/>
    <property type="molecule type" value="Genomic_DNA"/>
</dbReference>
<evidence type="ECO:0000256" key="1">
    <source>
        <dbReference type="SAM" id="MobiDB-lite"/>
    </source>
</evidence>
<keyword evidence="4" id="KW-1185">Reference proteome</keyword>
<reference evidence="3 4" key="1">
    <citation type="journal article" date="2015" name="Int. J. Syst. Evol. Microbiol.">
        <title>Winogradskyella litoriviva sp. nov., isolated from coastal seawater.</title>
        <authorList>
            <person name="Nedashkovskaya O.I."/>
            <person name="Kukhlevskiy A.D."/>
            <person name="Zhukova N.V."/>
            <person name="Kim S.J."/>
            <person name="Rhee S.K."/>
            <person name="Mikhailov V.V."/>
        </authorList>
    </citation>
    <scope>NUCLEOTIDE SEQUENCE [LARGE SCALE GENOMIC DNA]</scope>
    <source>
        <strain evidence="3 4">KMM6491</strain>
    </source>
</reference>
<dbReference type="InterPro" id="IPR026341">
    <property type="entry name" value="T9SS_type_B"/>
</dbReference>
<dbReference type="Pfam" id="PF13585">
    <property type="entry name" value="CHU_C"/>
    <property type="match status" value="1"/>
</dbReference>
<feature type="region of interest" description="Disordered" evidence="1">
    <location>
        <begin position="124"/>
        <end position="151"/>
    </location>
</feature>
<name>A0ABX2E844_9FLAO</name>